<dbReference type="PANTHER" id="PTHR37299:SF4">
    <property type="entry name" value="TRANSCRIPTIONAL REGULATOR"/>
    <property type="match status" value="1"/>
</dbReference>
<dbReference type="PANTHER" id="PTHR37299">
    <property type="entry name" value="TRANSCRIPTIONAL REGULATOR-RELATED"/>
    <property type="match status" value="1"/>
</dbReference>
<reference evidence="2" key="1">
    <citation type="submission" date="2022-11" db="EMBL/GenBank/DDBJ databases">
        <title>Lacrimispora xylanolytica sy1, complete genome.</title>
        <authorList>
            <person name="Choi S."/>
        </authorList>
    </citation>
    <scope>NUCLEOTIDE SEQUENCE</scope>
    <source>
        <strain evidence="2">Sy1</strain>
    </source>
</reference>
<dbReference type="RefSeq" id="WP_024836948.1">
    <property type="nucleotide sequence ID" value="NZ_CP113524.1"/>
</dbReference>
<proteinExistence type="predicted"/>
<sequence length="152" mass="17822">MKIHINFIPQEEEEEVVFRIHGMKKHVTQAIDILNPGEKEAGYLLCKKEEKFFKILAGDILYLESIDRKVFVYTEKETLEISEKLYVLEEQLSECSFIRISKSMLLNFDKIYSFYPKLSGNLEALLVNQEKVIISRRYVPGLKRKLGMGEKE</sequence>
<protein>
    <submittedName>
        <fullName evidence="2">LytTR family DNA-binding domain-containing protein</fullName>
    </submittedName>
</protein>
<organism evidence="2 3">
    <name type="scientific">Lacrimispora xylanolytica</name>
    <dbReference type="NCBI Taxonomy" id="29375"/>
    <lineage>
        <taxon>Bacteria</taxon>
        <taxon>Bacillati</taxon>
        <taxon>Bacillota</taxon>
        <taxon>Clostridia</taxon>
        <taxon>Lachnospirales</taxon>
        <taxon>Lachnospiraceae</taxon>
        <taxon>Lacrimispora</taxon>
    </lineage>
</organism>
<evidence type="ECO:0000313" key="2">
    <source>
        <dbReference type="EMBL" id="WAJ24920.1"/>
    </source>
</evidence>
<dbReference type="InterPro" id="IPR046947">
    <property type="entry name" value="LytR-like"/>
</dbReference>
<feature type="domain" description="HTH LytTR-type" evidence="1">
    <location>
        <begin position="44"/>
        <end position="148"/>
    </location>
</feature>
<accession>A0ABY7ADY3</accession>
<dbReference type="EMBL" id="CP113524">
    <property type="protein sequence ID" value="WAJ24920.1"/>
    <property type="molecule type" value="Genomic_DNA"/>
</dbReference>
<evidence type="ECO:0000259" key="1">
    <source>
        <dbReference type="PROSITE" id="PS50930"/>
    </source>
</evidence>
<keyword evidence="3" id="KW-1185">Reference proteome</keyword>
<gene>
    <name evidence="2" type="ORF">OW255_05280</name>
</gene>
<dbReference type="Gene3D" id="2.40.50.1020">
    <property type="entry name" value="LytTr DNA-binding domain"/>
    <property type="match status" value="1"/>
</dbReference>
<dbReference type="Pfam" id="PF04397">
    <property type="entry name" value="LytTR"/>
    <property type="match status" value="1"/>
</dbReference>
<evidence type="ECO:0000313" key="3">
    <source>
        <dbReference type="Proteomes" id="UP001163115"/>
    </source>
</evidence>
<dbReference type="SMART" id="SM00850">
    <property type="entry name" value="LytTR"/>
    <property type="match status" value="1"/>
</dbReference>
<dbReference type="GO" id="GO:0003677">
    <property type="term" value="F:DNA binding"/>
    <property type="evidence" value="ECO:0007669"/>
    <property type="project" value="UniProtKB-KW"/>
</dbReference>
<keyword evidence="2" id="KW-0238">DNA-binding</keyword>
<dbReference type="PROSITE" id="PS50930">
    <property type="entry name" value="HTH_LYTTR"/>
    <property type="match status" value="1"/>
</dbReference>
<dbReference type="InterPro" id="IPR007492">
    <property type="entry name" value="LytTR_DNA-bd_dom"/>
</dbReference>
<name>A0ABY7ADY3_9FIRM</name>
<dbReference type="Proteomes" id="UP001163115">
    <property type="component" value="Chromosome"/>
</dbReference>